<name>A0A6M8J0S9_9ACTN</name>
<gene>
    <name evidence="5" type="ORF">HLV38_05205</name>
</gene>
<feature type="region of interest" description="Disordered" evidence="2">
    <location>
        <begin position="450"/>
        <end position="475"/>
    </location>
</feature>
<evidence type="ECO:0000256" key="2">
    <source>
        <dbReference type="SAM" id="MobiDB-lite"/>
    </source>
</evidence>
<dbReference type="KEGG" id="bwa:HLV38_05205"/>
<organism evidence="5 6">
    <name type="scientific">Berryella wangjianweii</name>
    <dbReference type="NCBI Taxonomy" id="2734634"/>
    <lineage>
        <taxon>Bacteria</taxon>
        <taxon>Bacillati</taxon>
        <taxon>Actinomycetota</taxon>
        <taxon>Coriobacteriia</taxon>
        <taxon>Eggerthellales</taxon>
        <taxon>Eggerthellaceae</taxon>
        <taxon>Berryella</taxon>
    </lineage>
</organism>
<evidence type="ECO:0000259" key="4">
    <source>
        <dbReference type="Pfam" id="PF13514"/>
    </source>
</evidence>
<keyword evidence="1" id="KW-0175">Coiled coil</keyword>
<accession>A0A6M8J0S9</accession>
<protein>
    <submittedName>
        <fullName evidence="5">AAA family ATPase</fullName>
    </submittedName>
</protein>
<keyword evidence="3" id="KW-0812">Transmembrane</keyword>
<evidence type="ECO:0000256" key="1">
    <source>
        <dbReference type="SAM" id="Coils"/>
    </source>
</evidence>
<feature type="coiled-coil region" evidence="1">
    <location>
        <begin position="233"/>
        <end position="260"/>
    </location>
</feature>
<feature type="coiled-coil region" evidence="1">
    <location>
        <begin position="575"/>
        <end position="609"/>
    </location>
</feature>
<dbReference type="InterPro" id="IPR038734">
    <property type="entry name" value="YhaN_AAA"/>
</dbReference>
<feature type="compositionally biased region" description="Polar residues" evidence="2">
    <location>
        <begin position="452"/>
        <end position="463"/>
    </location>
</feature>
<keyword evidence="6" id="KW-1185">Reference proteome</keyword>
<dbReference type="PANTHER" id="PTHR41259">
    <property type="entry name" value="DOUBLE-STRAND BREAK REPAIR RAD50 ATPASE, PUTATIVE-RELATED"/>
    <property type="match status" value="1"/>
</dbReference>
<dbReference type="PANTHER" id="PTHR41259:SF1">
    <property type="entry name" value="DOUBLE-STRAND BREAK REPAIR RAD50 ATPASE, PUTATIVE-RELATED"/>
    <property type="match status" value="1"/>
</dbReference>
<evidence type="ECO:0000313" key="6">
    <source>
        <dbReference type="Proteomes" id="UP000503297"/>
    </source>
</evidence>
<dbReference type="InterPro" id="IPR027417">
    <property type="entry name" value="P-loop_NTPase"/>
</dbReference>
<evidence type="ECO:0000256" key="3">
    <source>
        <dbReference type="SAM" id="Phobius"/>
    </source>
</evidence>
<proteinExistence type="predicted"/>
<keyword evidence="3" id="KW-0472">Membrane</keyword>
<dbReference type="EMBL" id="CP053716">
    <property type="protein sequence ID" value="QKF07580.1"/>
    <property type="molecule type" value="Genomic_DNA"/>
</dbReference>
<keyword evidence="3" id="KW-1133">Transmembrane helix</keyword>
<feature type="transmembrane region" description="Helical" evidence="3">
    <location>
        <begin position="417"/>
        <end position="441"/>
    </location>
</feature>
<dbReference type="RefSeq" id="WP_173164815.1">
    <property type="nucleotide sequence ID" value="NZ_CP053716.1"/>
</dbReference>
<feature type="transmembrane region" description="Helical" evidence="3">
    <location>
        <begin position="387"/>
        <end position="411"/>
    </location>
</feature>
<dbReference type="Gene3D" id="3.40.50.300">
    <property type="entry name" value="P-loop containing nucleotide triphosphate hydrolases"/>
    <property type="match status" value="2"/>
</dbReference>
<feature type="region of interest" description="Disordered" evidence="2">
    <location>
        <begin position="85"/>
        <end position="107"/>
    </location>
</feature>
<reference evidence="6" key="1">
    <citation type="submission" date="2020-05" db="EMBL/GenBank/DDBJ databases">
        <title>Novel species in genus Nocardioides.</title>
        <authorList>
            <person name="Zhang G."/>
        </authorList>
    </citation>
    <scope>NUCLEOTIDE SEQUENCE [LARGE SCALE GENOMIC DNA]</scope>
    <source>
        <strain evidence="6">zg-1050</strain>
    </source>
</reference>
<dbReference type="Pfam" id="PF13514">
    <property type="entry name" value="AAA_27"/>
    <property type="match status" value="1"/>
</dbReference>
<dbReference type="SUPFAM" id="SSF52540">
    <property type="entry name" value="P-loop containing nucleoside triphosphate hydrolases"/>
    <property type="match status" value="1"/>
</dbReference>
<evidence type="ECO:0000313" key="5">
    <source>
        <dbReference type="EMBL" id="QKF07580.1"/>
    </source>
</evidence>
<dbReference type="Proteomes" id="UP000503297">
    <property type="component" value="Chromosome"/>
</dbReference>
<feature type="domain" description="YhaN AAA" evidence="4">
    <location>
        <begin position="6"/>
        <end position="55"/>
    </location>
</feature>
<sequence length="791" mass="82158">MRHALRYVRLDAFGSFHGRTVGPFRPGLNVVVGPNEAGKSTVWSLVVGVLFGWPRPKAGSSGYAPASGSRAGSLVFAQVDESVAREGGSGPASANGRGGEGACEAPLGREGAGVRASMRAGEERADATVVSRVKATGDPACEGPATLDGLLGGVDRMLYESVFALNALSLQSLDGADNLMARFLTAGSSTAVSPAEALAVLDERIKASFSLAQTAPDSLAHLREAERRTRADVAAAAARAEELRADHRRLADARQRQRQLVAQLAEWASRRDRLVRAAASLNVLEDQFPQLESECVAASSEVAAARAALDRVQASAAHTPLSRERLASLRFQLEEAAVELRHAAQVLADARGLAAVASAEGASASGGALRDALLLRGAPKGAGRAKLLGGFACLMAALLGSAALAAASLFSSGADSATWGVFVLVVASLIGLGVAGARVLAAALGLRREGGSTSAETTPSEANGSGPGARTAAPSSALASARVHEAIRAAEHERARDAAGELLRAAGLSVADGSPTYALQLIDADLARFDAIAQAQDQLDRALAREAAAVSARARSAAARRRVIDSLDADGQSDAACARAQAAHLDQRIAEAEAEGRALSSLIGSLEERLGAALDDRLADRAKVAHEQAVTGVAEAEARLVRMLAARSLLREAIDRWSVTSQPLLYREASRLIALMTNGAWTRVVAQPDGSLALESDALVRRPATQLSLGTSQQLYLALRIALLRCADDVGPSLPVLADDILVHFDRARRHGAARALAELARTRQVVVFTCHEEVADALLKADPGAHRLCL</sequence>
<dbReference type="AlphaFoldDB" id="A0A6M8J0S9"/>